<comment type="caution">
    <text evidence="7">The sequence shown here is derived from an EMBL/GenBank/DDBJ whole genome shotgun (WGS) entry which is preliminary data.</text>
</comment>
<keyword evidence="8" id="KW-1185">Reference proteome</keyword>
<name>A0ABP9BB54_9GAMM</name>
<dbReference type="PANTHER" id="PTHR30096">
    <property type="entry name" value="4,5-DOPA DIOXYGENASE EXTRADIOL-LIKE PROTEIN"/>
    <property type="match status" value="1"/>
</dbReference>
<keyword evidence="5" id="KW-0560">Oxidoreductase</keyword>
<dbReference type="PANTHER" id="PTHR30096:SF0">
    <property type="entry name" value="4,5-DOPA DIOXYGENASE EXTRADIOL-LIKE PROTEIN"/>
    <property type="match status" value="1"/>
</dbReference>
<comment type="similarity">
    <text evidence="2">Belongs to the DODA-type extradiol aromatic ring-opening dioxygenase family.</text>
</comment>
<dbReference type="Proteomes" id="UP001499959">
    <property type="component" value="Unassembled WGS sequence"/>
</dbReference>
<evidence type="ECO:0000259" key="6">
    <source>
        <dbReference type="Pfam" id="PF02900"/>
    </source>
</evidence>
<sequence length="267" mass="29185">MNAISAPPSDRPQPVLFLGHGSPMNAIEDNAWSRAWRALGERLPRPRAILCVSAHWETPGPWLTGSEAPDTIHDFGGFPQALFDVRWPAPGDPALAQRVVELLGDAFAARIDPGRGLDHGAWGVLRPMYPEADIPVVQLGIDSRRPGAWHVALAQRLAPLRDEGVLVVASGDIVHNLRLFDWRDPSPLPWASRFRDRVNALIRSGDLAALADWPALGEDARLSIPTPEHYIPLLYALALARDGDALTFFNDDVIGSLSMTSLRIGHP</sequence>
<dbReference type="Pfam" id="PF02900">
    <property type="entry name" value="LigB"/>
    <property type="match status" value="1"/>
</dbReference>
<organism evidence="7 8">
    <name type="scientific">Lysobacter hankyongensis</name>
    <dbReference type="NCBI Taxonomy" id="1176535"/>
    <lineage>
        <taxon>Bacteria</taxon>
        <taxon>Pseudomonadati</taxon>
        <taxon>Pseudomonadota</taxon>
        <taxon>Gammaproteobacteria</taxon>
        <taxon>Lysobacterales</taxon>
        <taxon>Lysobacteraceae</taxon>
        <taxon>Lysobacter</taxon>
    </lineage>
</organism>
<dbReference type="InterPro" id="IPR004183">
    <property type="entry name" value="Xdiol_dOase_suB"/>
</dbReference>
<gene>
    <name evidence="7" type="primary">ygiD</name>
    <name evidence="7" type="ORF">GCM10023307_16290</name>
</gene>
<reference evidence="8" key="1">
    <citation type="journal article" date="2019" name="Int. J. Syst. Evol. Microbiol.">
        <title>The Global Catalogue of Microorganisms (GCM) 10K type strain sequencing project: providing services to taxonomists for standard genome sequencing and annotation.</title>
        <authorList>
            <consortium name="The Broad Institute Genomics Platform"/>
            <consortium name="The Broad Institute Genome Sequencing Center for Infectious Disease"/>
            <person name="Wu L."/>
            <person name="Ma J."/>
        </authorList>
    </citation>
    <scope>NUCLEOTIDE SEQUENCE [LARGE SCALE GENOMIC DNA]</scope>
    <source>
        <strain evidence="8">JCM 18204</strain>
    </source>
</reference>
<keyword evidence="3" id="KW-0479">Metal-binding</keyword>
<evidence type="ECO:0000256" key="4">
    <source>
        <dbReference type="ARBA" id="ARBA00022833"/>
    </source>
</evidence>
<proteinExistence type="inferred from homology"/>
<dbReference type="NCBIfam" id="NF007914">
    <property type="entry name" value="PRK10628.1"/>
    <property type="match status" value="1"/>
</dbReference>
<evidence type="ECO:0000313" key="8">
    <source>
        <dbReference type="Proteomes" id="UP001499959"/>
    </source>
</evidence>
<evidence type="ECO:0000256" key="5">
    <source>
        <dbReference type="ARBA" id="ARBA00023002"/>
    </source>
</evidence>
<dbReference type="EMBL" id="BAABJE010000007">
    <property type="protein sequence ID" value="GAA4791727.1"/>
    <property type="molecule type" value="Genomic_DNA"/>
</dbReference>
<dbReference type="RefSeq" id="WP_345302826.1">
    <property type="nucleotide sequence ID" value="NZ_BAABJE010000007.1"/>
</dbReference>
<comment type="cofactor">
    <cofactor evidence="1">
        <name>Zn(2+)</name>
        <dbReference type="ChEBI" id="CHEBI:29105"/>
    </cofactor>
</comment>
<evidence type="ECO:0000256" key="1">
    <source>
        <dbReference type="ARBA" id="ARBA00001947"/>
    </source>
</evidence>
<dbReference type="Gene3D" id="3.40.830.10">
    <property type="entry name" value="LigB-like"/>
    <property type="match status" value="1"/>
</dbReference>
<keyword evidence="7" id="KW-0223">Dioxygenase</keyword>
<dbReference type="GO" id="GO:0051213">
    <property type="term" value="F:dioxygenase activity"/>
    <property type="evidence" value="ECO:0007669"/>
    <property type="project" value="UniProtKB-KW"/>
</dbReference>
<accession>A0ABP9BB54</accession>
<dbReference type="PIRSF" id="PIRSF006157">
    <property type="entry name" value="Doxgns_DODA"/>
    <property type="match status" value="1"/>
</dbReference>
<dbReference type="SUPFAM" id="SSF53213">
    <property type="entry name" value="LigB-like"/>
    <property type="match status" value="1"/>
</dbReference>
<evidence type="ECO:0000313" key="7">
    <source>
        <dbReference type="EMBL" id="GAA4791727.1"/>
    </source>
</evidence>
<evidence type="ECO:0000256" key="2">
    <source>
        <dbReference type="ARBA" id="ARBA00007581"/>
    </source>
</evidence>
<feature type="domain" description="Extradiol ring-cleavage dioxygenase class III enzyme subunit B" evidence="6">
    <location>
        <begin position="39"/>
        <end position="237"/>
    </location>
</feature>
<protein>
    <submittedName>
        <fullName evidence="7">4,5-DOPA dioxygenase extradiol</fullName>
    </submittedName>
</protein>
<evidence type="ECO:0000256" key="3">
    <source>
        <dbReference type="ARBA" id="ARBA00022723"/>
    </source>
</evidence>
<dbReference type="InterPro" id="IPR014436">
    <property type="entry name" value="Extradiol_dOase_DODA"/>
</dbReference>
<dbReference type="CDD" id="cd07363">
    <property type="entry name" value="45_DOPA_Dioxygenase"/>
    <property type="match status" value="1"/>
</dbReference>
<keyword evidence="4" id="KW-0862">Zinc</keyword>